<sequence>MGGVGKTTMVEHVAALAKNEGIFHHVIKVVVSQDPNYEKIQGTLADLLGVKLADETEAGRAASLNKAIMRREKILIILDNVWSRIELSRIGVPGYKKLQTCNSKVILTTRIKNTCTSMRTQVKILLGVLSEKDSWSLFTNTTGLSFDESSELYNVARKICNECSCLTNSSHS</sequence>
<feature type="non-terminal residue" evidence="3">
    <location>
        <position position="1"/>
    </location>
</feature>
<evidence type="ECO:0000313" key="3">
    <source>
        <dbReference type="EMBL" id="AEW24029.1"/>
    </source>
</evidence>
<feature type="non-terminal residue" evidence="3">
    <location>
        <position position="172"/>
    </location>
</feature>
<dbReference type="AlphaFoldDB" id="K4F352"/>
<dbReference type="Gene3D" id="3.40.50.300">
    <property type="entry name" value="P-loop containing nucleotide triphosphate hydrolases"/>
    <property type="match status" value="1"/>
</dbReference>
<evidence type="ECO:0000256" key="1">
    <source>
        <dbReference type="ARBA" id="ARBA00022821"/>
    </source>
</evidence>
<name>K4F352_9ROSA</name>
<keyword evidence="1" id="KW-0611">Plant defense</keyword>
<reference evidence="3" key="1">
    <citation type="submission" date="2011-10" db="EMBL/GenBank/DDBJ databases">
        <title>Identification and analysis of resistance gene analogs (RGAs) diversity in Rubus spp. Colombian germplasm.</title>
        <authorList>
            <person name="Afanador-Kafuri L."/>
            <person name="Alvarez E."/>
            <person name="Mejia J.F."/>
            <person name="Gonzalez A."/>
        </authorList>
    </citation>
    <scope>NUCLEOTIDE SEQUENCE</scope>
    <source>
        <tissue evidence="3">Leaf</tissue>
    </source>
</reference>
<dbReference type="SUPFAM" id="SSF52540">
    <property type="entry name" value="P-loop containing nucleoside triphosphate hydrolases"/>
    <property type="match status" value="1"/>
</dbReference>
<proteinExistence type="predicted"/>
<dbReference type="InterPro" id="IPR050905">
    <property type="entry name" value="Plant_NBS-LRR"/>
</dbReference>
<accession>K4F352</accession>
<evidence type="ECO:0000259" key="2">
    <source>
        <dbReference type="Pfam" id="PF00931"/>
    </source>
</evidence>
<dbReference type="InterPro" id="IPR002182">
    <property type="entry name" value="NB-ARC"/>
</dbReference>
<dbReference type="PANTHER" id="PTHR33463:SF203">
    <property type="entry name" value="AAA+ ATPASE DOMAIN-CONTAINING PROTEIN"/>
    <property type="match status" value="1"/>
</dbReference>
<feature type="domain" description="NB-ARC" evidence="2">
    <location>
        <begin position="1"/>
        <end position="142"/>
    </location>
</feature>
<dbReference type="GO" id="GO:0043531">
    <property type="term" value="F:ADP binding"/>
    <property type="evidence" value="ECO:0007669"/>
    <property type="project" value="InterPro"/>
</dbReference>
<organism evidence="3">
    <name type="scientific">Rubus sp. LAK-2011</name>
    <dbReference type="NCBI Taxonomy" id="1111067"/>
    <lineage>
        <taxon>Eukaryota</taxon>
        <taxon>Viridiplantae</taxon>
        <taxon>Streptophyta</taxon>
        <taxon>Embryophyta</taxon>
        <taxon>Tracheophyta</taxon>
        <taxon>Spermatophyta</taxon>
        <taxon>Magnoliopsida</taxon>
        <taxon>eudicotyledons</taxon>
        <taxon>Gunneridae</taxon>
        <taxon>Pentapetalae</taxon>
        <taxon>rosids</taxon>
        <taxon>fabids</taxon>
        <taxon>Rosales</taxon>
        <taxon>Rosaceae</taxon>
        <taxon>Rosoideae</taxon>
        <taxon>Rosoideae incertae sedis</taxon>
        <taxon>Rubus</taxon>
    </lineage>
</organism>
<dbReference type="EMBL" id="JN990366">
    <property type="protein sequence ID" value="AEW24029.1"/>
    <property type="molecule type" value="Genomic_DNA"/>
</dbReference>
<dbReference type="PANTHER" id="PTHR33463">
    <property type="entry name" value="NB-ARC DOMAIN-CONTAINING PROTEIN-RELATED"/>
    <property type="match status" value="1"/>
</dbReference>
<protein>
    <submittedName>
        <fullName evidence="3">Putative CC-NBS-LRR disease resistance protein</fullName>
    </submittedName>
</protein>
<dbReference type="Pfam" id="PF00931">
    <property type="entry name" value="NB-ARC"/>
    <property type="match status" value="1"/>
</dbReference>
<dbReference type="InterPro" id="IPR027417">
    <property type="entry name" value="P-loop_NTPase"/>
</dbReference>